<keyword evidence="3" id="KW-1003">Cell membrane</keyword>
<feature type="transmembrane region" description="Helical" evidence="10">
    <location>
        <begin position="34"/>
        <end position="52"/>
    </location>
</feature>
<feature type="transmembrane region" description="Helical" evidence="10">
    <location>
        <begin position="188"/>
        <end position="213"/>
    </location>
</feature>
<evidence type="ECO:0000256" key="1">
    <source>
        <dbReference type="ARBA" id="ARBA00004651"/>
    </source>
</evidence>
<evidence type="ECO:0000256" key="8">
    <source>
        <dbReference type="ARBA" id="ARBA00023136"/>
    </source>
</evidence>
<dbReference type="GO" id="GO:0015188">
    <property type="term" value="F:L-isoleucine transmembrane transporter activity"/>
    <property type="evidence" value="ECO:0007669"/>
    <property type="project" value="TreeGrafter"/>
</dbReference>
<evidence type="ECO:0000256" key="6">
    <source>
        <dbReference type="ARBA" id="ARBA00022970"/>
    </source>
</evidence>
<evidence type="ECO:0000313" key="11">
    <source>
        <dbReference type="EMBL" id="KYZ76181.1"/>
    </source>
</evidence>
<dbReference type="GO" id="GO:1903806">
    <property type="term" value="P:L-isoleucine import across plasma membrane"/>
    <property type="evidence" value="ECO:0007669"/>
    <property type="project" value="TreeGrafter"/>
</dbReference>
<evidence type="ECO:0000256" key="5">
    <source>
        <dbReference type="ARBA" id="ARBA00022692"/>
    </source>
</evidence>
<comment type="similarity">
    <text evidence="9">Belongs to the binding-protein-dependent transport system permease family. LivHM subfamily.</text>
</comment>
<feature type="transmembrane region" description="Helical" evidence="10">
    <location>
        <begin position="134"/>
        <end position="159"/>
    </location>
</feature>
<feature type="transmembrane region" description="Helical" evidence="10">
    <location>
        <begin position="93"/>
        <end position="114"/>
    </location>
</feature>
<evidence type="ECO:0000256" key="9">
    <source>
        <dbReference type="ARBA" id="ARBA00037998"/>
    </source>
</evidence>
<dbReference type="GO" id="GO:0015808">
    <property type="term" value="P:L-alanine transport"/>
    <property type="evidence" value="ECO:0007669"/>
    <property type="project" value="TreeGrafter"/>
</dbReference>
<name>A0A154BQI4_ANASB</name>
<dbReference type="PANTHER" id="PTHR11795:SF371">
    <property type="entry name" value="HIGH-AFFINITY BRANCHED-CHAIN AMINO ACID TRANSPORT SYSTEM PERMEASE PROTEIN LIVH"/>
    <property type="match status" value="1"/>
</dbReference>
<protein>
    <submittedName>
        <fullName evidence="11">ABC transporter permease</fullName>
    </submittedName>
</protein>
<comment type="subcellular location">
    <subcellularLocation>
        <location evidence="1">Cell membrane</location>
        <topology evidence="1">Multi-pass membrane protein</topology>
    </subcellularLocation>
</comment>
<keyword evidence="5 10" id="KW-0812">Transmembrane</keyword>
<keyword evidence="7 10" id="KW-1133">Transmembrane helix</keyword>
<feature type="transmembrane region" description="Helical" evidence="10">
    <location>
        <begin position="225"/>
        <end position="252"/>
    </location>
</feature>
<keyword evidence="12" id="KW-1185">Reference proteome</keyword>
<organism evidence="11 12">
    <name type="scientific">Anaerosporomusa subterranea</name>
    <dbReference type="NCBI Taxonomy" id="1794912"/>
    <lineage>
        <taxon>Bacteria</taxon>
        <taxon>Bacillati</taxon>
        <taxon>Bacillota</taxon>
        <taxon>Negativicutes</taxon>
        <taxon>Acetonemataceae</taxon>
        <taxon>Anaerosporomusa</taxon>
    </lineage>
</organism>
<dbReference type="EMBL" id="LSGP01000017">
    <property type="protein sequence ID" value="KYZ76181.1"/>
    <property type="molecule type" value="Genomic_DNA"/>
</dbReference>
<dbReference type="Proteomes" id="UP000076268">
    <property type="component" value="Unassembled WGS sequence"/>
</dbReference>
<accession>A0A154BQI4</accession>
<evidence type="ECO:0000313" key="12">
    <source>
        <dbReference type="Proteomes" id="UP000076268"/>
    </source>
</evidence>
<dbReference type="STRING" id="1794912.AXX12_06985"/>
<sequence length="290" mass="31040">MFIQTLVTGLAIGGIYALMAVGYSLVFSVLNFSNFAYGSIIMLGAYAGYYILTQMGQPLFVAVLAAIIGSAILAYANEKIAYSSLRRRNASSLYFMISAMGTAIFLENLVYATIGSRFYAFPEVLTRQNLNVLGTSLGILDAFAIVFSSVAIYGLHWFLQNSKMGIAIRAASYDMQVSQINGVNINRLIGLVFLLAGALAGISGVFLGMKYMVYPTMGWITNKAYIAAVIGGLGSLPGAVVGGLLLGVLETFVSAYISSAIRDVFSFSLLVVLLLVMPSGLFGKYLEEKV</sequence>
<evidence type="ECO:0000256" key="2">
    <source>
        <dbReference type="ARBA" id="ARBA00022448"/>
    </source>
</evidence>
<feature type="transmembrane region" description="Helical" evidence="10">
    <location>
        <begin position="58"/>
        <end position="77"/>
    </location>
</feature>
<dbReference type="GO" id="GO:0005886">
    <property type="term" value="C:plasma membrane"/>
    <property type="evidence" value="ECO:0007669"/>
    <property type="project" value="UniProtKB-SubCell"/>
</dbReference>
<dbReference type="CDD" id="cd06582">
    <property type="entry name" value="TM_PBP1_LivH_like"/>
    <property type="match status" value="1"/>
</dbReference>
<dbReference type="InterPro" id="IPR052157">
    <property type="entry name" value="BCAA_transport_permease"/>
</dbReference>
<evidence type="ECO:0000256" key="7">
    <source>
        <dbReference type="ARBA" id="ARBA00022989"/>
    </source>
</evidence>
<feature type="transmembrane region" description="Helical" evidence="10">
    <location>
        <begin position="6"/>
        <end position="27"/>
    </location>
</feature>
<dbReference type="OrthoDB" id="9807115at2"/>
<dbReference type="GO" id="GO:0015192">
    <property type="term" value="F:L-phenylalanine transmembrane transporter activity"/>
    <property type="evidence" value="ECO:0007669"/>
    <property type="project" value="TreeGrafter"/>
</dbReference>
<keyword evidence="4" id="KW-0997">Cell inner membrane</keyword>
<keyword evidence="8 10" id="KW-0472">Membrane</keyword>
<evidence type="ECO:0000256" key="10">
    <source>
        <dbReference type="SAM" id="Phobius"/>
    </source>
</evidence>
<dbReference type="InterPro" id="IPR001851">
    <property type="entry name" value="ABC_transp_permease"/>
</dbReference>
<dbReference type="GO" id="GO:0015190">
    <property type="term" value="F:L-leucine transmembrane transporter activity"/>
    <property type="evidence" value="ECO:0007669"/>
    <property type="project" value="TreeGrafter"/>
</dbReference>
<dbReference type="GO" id="GO:0005304">
    <property type="term" value="F:L-valine transmembrane transporter activity"/>
    <property type="evidence" value="ECO:0007669"/>
    <property type="project" value="TreeGrafter"/>
</dbReference>
<evidence type="ECO:0000256" key="4">
    <source>
        <dbReference type="ARBA" id="ARBA00022519"/>
    </source>
</evidence>
<dbReference type="GO" id="GO:0042941">
    <property type="term" value="P:D-alanine transmembrane transport"/>
    <property type="evidence" value="ECO:0007669"/>
    <property type="project" value="TreeGrafter"/>
</dbReference>
<dbReference type="PANTHER" id="PTHR11795">
    <property type="entry name" value="BRANCHED-CHAIN AMINO ACID TRANSPORT SYSTEM PERMEASE PROTEIN LIVH"/>
    <property type="match status" value="1"/>
</dbReference>
<reference evidence="11 12" key="1">
    <citation type="submission" date="2016-02" db="EMBL/GenBank/DDBJ databases">
        <title>Anaerosporomusa subterraneum gen. nov., sp. nov., a spore-forming obligate anaerobe isolated from saprolite.</title>
        <authorList>
            <person name="Choi J.K."/>
            <person name="Shah M."/>
            <person name="Yee N."/>
        </authorList>
    </citation>
    <scope>NUCLEOTIDE SEQUENCE [LARGE SCALE GENOMIC DNA]</scope>
    <source>
        <strain evidence="11 12">RU4</strain>
    </source>
</reference>
<dbReference type="AlphaFoldDB" id="A0A154BQI4"/>
<dbReference type="RefSeq" id="WP_066241175.1">
    <property type="nucleotide sequence ID" value="NZ_LSGP01000017.1"/>
</dbReference>
<keyword evidence="2" id="KW-0813">Transport</keyword>
<comment type="caution">
    <text evidence="11">The sequence shown here is derived from an EMBL/GenBank/DDBJ whole genome shotgun (WGS) entry which is preliminary data.</text>
</comment>
<gene>
    <name evidence="11" type="ORF">AXX12_06985</name>
</gene>
<proteinExistence type="inferred from homology"/>
<dbReference type="Pfam" id="PF02653">
    <property type="entry name" value="BPD_transp_2"/>
    <property type="match status" value="1"/>
</dbReference>
<keyword evidence="6" id="KW-0029">Amino-acid transport</keyword>
<feature type="transmembrane region" description="Helical" evidence="10">
    <location>
        <begin position="264"/>
        <end position="286"/>
    </location>
</feature>
<evidence type="ECO:0000256" key="3">
    <source>
        <dbReference type="ARBA" id="ARBA00022475"/>
    </source>
</evidence>